<protein>
    <submittedName>
        <fullName evidence="2">Uncharacterized protein</fullName>
    </submittedName>
</protein>
<feature type="coiled-coil region" evidence="1">
    <location>
        <begin position="195"/>
        <end position="237"/>
    </location>
</feature>
<reference evidence="2" key="1">
    <citation type="journal article" date="2020" name="Nature">
        <title>Giant virus diversity and host interactions through global metagenomics.</title>
        <authorList>
            <person name="Schulz F."/>
            <person name="Roux S."/>
            <person name="Paez-Espino D."/>
            <person name="Jungbluth S."/>
            <person name="Walsh D.A."/>
            <person name="Denef V.J."/>
            <person name="McMahon K.D."/>
            <person name="Konstantinidis K.T."/>
            <person name="Eloe-Fadrosh E.A."/>
            <person name="Kyrpides N.C."/>
            <person name="Woyke T."/>
        </authorList>
    </citation>
    <scope>NUCLEOTIDE SEQUENCE</scope>
    <source>
        <strain evidence="2">GVMAG-M-3300021425-30</strain>
    </source>
</reference>
<keyword evidence="1" id="KW-0175">Coiled coil</keyword>
<evidence type="ECO:0000313" key="2">
    <source>
        <dbReference type="EMBL" id="QHT06614.1"/>
    </source>
</evidence>
<dbReference type="Pfam" id="PF19150">
    <property type="entry name" value="DUF5832"/>
    <property type="match status" value="1"/>
</dbReference>
<evidence type="ECO:0000256" key="1">
    <source>
        <dbReference type="SAM" id="Coils"/>
    </source>
</evidence>
<proteinExistence type="predicted"/>
<organism evidence="2">
    <name type="scientific">viral metagenome</name>
    <dbReference type="NCBI Taxonomy" id="1070528"/>
    <lineage>
        <taxon>unclassified sequences</taxon>
        <taxon>metagenomes</taxon>
        <taxon>organismal metagenomes</taxon>
    </lineage>
</organism>
<sequence length="326" mass="37111">MSGISNPPRGVVSRSNNDGSVNPKYVDVLEEDKPVAGQKFVCISFISPEKILEDKNTFFFKQFLKQWDMNKSLEKFTHFLSFVSFKHNISMDVLTSDMQEFVKEEKDNLFTTSLEDEYKTWVDNNEDKLSAEFDESNQFQTSTRGVKIRGSYPTQGEAELRAKVLREMDPNHDVFVGPVGMWMPYHPEAYKTGRVEYLEDELNQLMHEKNKNEAKAKKEFETRVKEAKKKAMEDNQRKALESGNVLTQTIDNEGNLISVKDASTLDNKIGGDVSVADIRKELFEDKNVVIDKNTDHGLSELTINKEPEVAVTEVTDDSVVEGASNE</sequence>
<name>A0A6C0CSE1_9ZZZZ</name>
<dbReference type="AlphaFoldDB" id="A0A6C0CSE1"/>
<dbReference type="InterPro" id="IPR043872">
    <property type="entry name" value="DUF5832"/>
</dbReference>
<accession>A0A6C0CSE1</accession>
<dbReference type="EMBL" id="MN739471">
    <property type="protein sequence ID" value="QHT06614.1"/>
    <property type="molecule type" value="Genomic_DNA"/>
</dbReference>